<evidence type="ECO:0008006" key="3">
    <source>
        <dbReference type="Google" id="ProtNLM"/>
    </source>
</evidence>
<reference evidence="1 2" key="1">
    <citation type="submission" date="2019-11" db="EMBL/GenBank/DDBJ databases">
        <title>Spirosoma endbachense sp. nov., isolated from a natural salt meadow.</title>
        <authorList>
            <person name="Rojas J."/>
            <person name="Ambika Manirajan B."/>
            <person name="Ratering S."/>
            <person name="Suarez C."/>
            <person name="Geissler-Plaum R."/>
            <person name="Schnell S."/>
        </authorList>
    </citation>
    <scope>NUCLEOTIDE SEQUENCE [LARGE SCALE GENOMIC DNA]</scope>
    <source>
        <strain evidence="1 2">I-24</strain>
    </source>
</reference>
<gene>
    <name evidence="1" type="ORF">GJR95_31755</name>
</gene>
<evidence type="ECO:0000313" key="1">
    <source>
        <dbReference type="EMBL" id="QHV99309.1"/>
    </source>
</evidence>
<keyword evidence="2" id="KW-1185">Reference proteome</keyword>
<sequence>MGQLSANALFHFTPKLEWLASILEHGFKPRYCEEFNAELDDVPNFMENASIPMTCFCDIPLSSIAKHAQYYGKDINGGYGIGLKKNERLMGKLSPILYFNKSTQIINMLEGIQDRLLNVWAGIGDLSVDQHKLDGKDFYTRIEDISEKHLKIMDLSSTSSQAIELVFNLRAYMKPYQNKVGHYRYYDEKEWRYIPDFNVPPFTGKAFAHRDHPFMLKMKDEFFKDTLKIKDELNESINQHPSLWLTITAEDIKYLIVKNEQEIHQLLDLVREIDQRTGKFPIESRDLIASKIVTCEQIFEDY</sequence>
<dbReference type="AlphaFoldDB" id="A0A6P1W5K5"/>
<dbReference type="KEGG" id="senf:GJR95_31755"/>
<dbReference type="RefSeq" id="WP_162389713.1">
    <property type="nucleotide sequence ID" value="NZ_CP045997.1"/>
</dbReference>
<proteinExistence type="predicted"/>
<accession>A0A6P1W5K5</accession>
<dbReference type="Pfam" id="PF10899">
    <property type="entry name" value="AbiGi"/>
    <property type="match status" value="1"/>
</dbReference>
<organism evidence="1 2">
    <name type="scientific">Spirosoma endbachense</name>
    <dbReference type="NCBI Taxonomy" id="2666025"/>
    <lineage>
        <taxon>Bacteria</taxon>
        <taxon>Pseudomonadati</taxon>
        <taxon>Bacteroidota</taxon>
        <taxon>Cytophagia</taxon>
        <taxon>Cytophagales</taxon>
        <taxon>Cytophagaceae</taxon>
        <taxon>Spirosoma</taxon>
    </lineage>
</organism>
<evidence type="ECO:0000313" key="2">
    <source>
        <dbReference type="Proteomes" id="UP000464577"/>
    </source>
</evidence>
<name>A0A6P1W5K5_9BACT</name>
<protein>
    <recommendedName>
        <fullName evidence="3">DUF2971 domain-containing protein</fullName>
    </recommendedName>
</protein>
<dbReference type="InterPro" id="IPR021223">
    <property type="entry name" value="AbiGi"/>
</dbReference>
<dbReference type="Proteomes" id="UP000464577">
    <property type="component" value="Chromosome"/>
</dbReference>
<dbReference type="EMBL" id="CP045997">
    <property type="protein sequence ID" value="QHV99309.1"/>
    <property type="molecule type" value="Genomic_DNA"/>
</dbReference>